<dbReference type="Proteomes" id="UP000276776">
    <property type="component" value="Unassembled WGS sequence"/>
</dbReference>
<evidence type="ECO:0000313" key="2">
    <source>
        <dbReference type="Proteomes" id="UP000276776"/>
    </source>
</evidence>
<name>A0A0N5CTI3_THECL</name>
<evidence type="ECO:0000313" key="3">
    <source>
        <dbReference type="WBParaSite" id="TCLT_0000354301-mRNA-1"/>
    </source>
</evidence>
<dbReference type="WBParaSite" id="TCLT_0000354301-mRNA-1">
    <property type="protein sequence ID" value="TCLT_0000354301-mRNA-1"/>
    <property type="gene ID" value="TCLT_0000354301"/>
</dbReference>
<proteinExistence type="predicted"/>
<gene>
    <name evidence="1" type="ORF">TCLT_LOCUS3534</name>
</gene>
<dbReference type="SUPFAM" id="SSF56112">
    <property type="entry name" value="Protein kinase-like (PK-like)"/>
    <property type="match status" value="1"/>
</dbReference>
<dbReference type="Gene3D" id="1.10.510.10">
    <property type="entry name" value="Transferase(Phosphotransferase) domain 1"/>
    <property type="match status" value="1"/>
</dbReference>
<evidence type="ECO:0000313" key="1">
    <source>
        <dbReference type="EMBL" id="VDN00074.1"/>
    </source>
</evidence>
<dbReference type="InterPro" id="IPR011009">
    <property type="entry name" value="Kinase-like_dom_sf"/>
</dbReference>
<accession>A0A0N5CTI3</accession>
<reference evidence="3" key="1">
    <citation type="submission" date="2017-02" db="UniProtKB">
        <authorList>
            <consortium name="WormBaseParasite"/>
        </authorList>
    </citation>
    <scope>IDENTIFICATION</scope>
</reference>
<dbReference type="STRING" id="103827.A0A0N5CTI3"/>
<dbReference type="OrthoDB" id="5773790at2759"/>
<sequence>MTLQNNLSEQICITDLAFAKKYKNVQRAPRRVVPFVGTYKYWLNPISSLSAHQHMEQFPKDDLISCLYMFYEFLNGSLPWKGLKNVKAIHIKYLLIFSSLTFKNVHKYLHLSILENKKSNITACLSQIKKLKRDFQLRPPILSQNTYLSRMAFDLSELSGMFTMLEETKP</sequence>
<protein>
    <submittedName>
        <fullName evidence="3">Tau-tubulin kinase 1</fullName>
    </submittedName>
</protein>
<dbReference type="PANTHER" id="PTHR11909">
    <property type="entry name" value="CASEIN KINASE-RELATED"/>
    <property type="match status" value="1"/>
</dbReference>
<keyword evidence="2" id="KW-1185">Reference proteome</keyword>
<reference evidence="1 2" key="2">
    <citation type="submission" date="2018-11" db="EMBL/GenBank/DDBJ databases">
        <authorList>
            <consortium name="Pathogen Informatics"/>
        </authorList>
    </citation>
    <scope>NUCLEOTIDE SEQUENCE [LARGE SCALE GENOMIC DNA]</scope>
</reference>
<organism evidence="3">
    <name type="scientific">Thelazia callipaeda</name>
    <name type="common">Oriental eyeworm</name>
    <name type="synonym">Parasitic nematode</name>
    <dbReference type="NCBI Taxonomy" id="103827"/>
    <lineage>
        <taxon>Eukaryota</taxon>
        <taxon>Metazoa</taxon>
        <taxon>Ecdysozoa</taxon>
        <taxon>Nematoda</taxon>
        <taxon>Chromadorea</taxon>
        <taxon>Rhabditida</taxon>
        <taxon>Spirurina</taxon>
        <taxon>Spiruromorpha</taxon>
        <taxon>Thelazioidea</taxon>
        <taxon>Thelaziidae</taxon>
        <taxon>Thelazia</taxon>
    </lineage>
</organism>
<dbReference type="AlphaFoldDB" id="A0A0N5CTI3"/>
<dbReference type="EMBL" id="UYYF01001712">
    <property type="protein sequence ID" value="VDN00074.1"/>
    <property type="molecule type" value="Genomic_DNA"/>
</dbReference>
<dbReference type="InterPro" id="IPR050235">
    <property type="entry name" value="CK1_Ser-Thr_kinase"/>
</dbReference>